<protein>
    <submittedName>
        <fullName evidence="6">Uncharacterized protein</fullName>
    </submittedName>
</protein>
<dbReference type="PRINTS" id="PR00368">
    <property type="entry name" value="FADPNR"/>
</dbReference>
<dbReference type="PANTHER" id="PTHR42887:SF2">
    <property type="entry name" value="OS12G0638800 PROTEIN"/>
    <property type="match status" value="1"/>
</dbReference>
<keyword evidence="2" id="KW-0285">Flavoprotein</keyword>
<dbReference type="PRINTS" id="PR00411">
    <property type="entry name" value="PNDRDTASEI"/>
</dbReference>
<keyword evidence="7" id="KW-1185">Reference proteome</keyword>
<evidence type="ECO:0000256" key="3">
    <source>
        <dbReference type="ARBA" id="ARBA00022827"/>
    </source>
</evidence>
<accession>A0A1T4X0P8</accession>
<name>A0A1T4X0P8_9CLOT</name>
<dbReference type="InterPro" id="IPR023166">
    <property type="entry name" value="BaiN-like_dom_sf"/>
</dbReference>
<dbReference type="InterPro" id="IPR057661">
    <property type="entry name" value="RsdA/BaiN/AoA(So)_Rossmann"/>
</dbReference>
<dbReference type="PANTHER" id="PTHR42887">
    <property type="entry name" value="OS12G0638800 PROTEIN"/>
    <property type="match status" value="1"/>
</dbReference>
<evidence type="ECO:0000256" key="2">
    <source>
        <dbReference type="ARBA" id="ARBA00022630"/>
    </source>
</evidence>
<dbReference type="OrthoDB" id="9773233at2"/>
<dbReference type="EMBL" id="FUYH01000005">
    <property type="protein sequence ID" value="SKA83170.1"/>
    <property type="molecule type" value="Genomic_DNA"/>
</dbReference>
<dbReference type="RefSeq" id="WP_078695872.1">
    <property type="nucleotide sequence ID" value="NZ_FUYH01000005.1"/>
</dbReference>
<dbReference type="AlphaFoldDB" id="A0A1T4X0P8"/>
<dbReference type="InterPro" id="IPR055178">
    <property type="entry name" value="RsdA/BaiN/AoA(So)-like_dom"/>
</dbReference>
<dbReference type="NCBIfam" id="TIGR00275">
    <property type="entry name" value="aminoacetone oxidase family FAD-binding enzyme"/>
    <property type="match status" value="1"/>
</dbReference>
<dbReference type="Pfam" id="PF03486">
    <property type="entry name" value="HI0933_like"/>
    <property type="match status" value="1"/>
</dbReference>
<gene>
    <name evidence="6" type="ORF">SAMN05443428_10548</name>
</gene>
<organism evidence="6 7">
    <name type="scientific">Caloramator quimbayensis</name>
    <dbReference type="NCBI Taxonomy" id="1147123"/>
    <lineage>
        <taxon>Bacteria</taxon>
        <taxon>Bacillati</taxon>
        <taxon>Bacillota</taxon>
        <taxon>Clostridia</taxon>
        <taxon>Eubacteriales</taxon>
        <taxon>Clostridiaceae</taxon>
        <taxon>Caloramator</taxon>
    </lineage>
</organism>
<dbReference type="SUPFAM" id="SSF51905">
    <property type="entry name" value="FAD/NAD(P)-binding domain"/>
    <property type="match status" value="1"/>
</dbReference>
<reference evidence="7" key="1">
    <citation type="submission" date="2017-02" db="EMBL/GenBank/DDBJ databases">
        <authorList>
            <person name="Varghese N."/>
            <person name="Submissions S."/>
        </authorList>
    </citation>
    <scope>NUCLEOTIDE SEQUENCE [LARGE SCALE GENOMIC DNA]</scope>
    <source>
        <strain evidence="7">USBA 833</strain>
    </source>
</reference>
<dbReference type="Gene3D" id="1.10.8.260">
    <property type="entry name" value="HI0933 insert domain-like"/>
    <property type="match status" value="1"/>
</dbReference>
<dbReference type="SUPFAM" id="SSF160996">
    <property type="entry name" value="HI0933 insert domain-like"/>
    <property type="match status" value="1"/>
</dbReference>
<feature type="domain" description="RsdA/BaiN/AoA(So)-like insert" evidence="5">
    <location>
        <begin position="191"/>
        <end position="352"/>
    </location>
</feature>
<proteinExistence type="predicted"/>
<evidence type="ECO:0000259" key="4">
    <source>
        <dbReference type="Pfam" id="PF03486"/>
    </source>
</evidence>
<keyword evidence="3" id="KW-0274">FAD</keyword>
<dbReference type="InterPro" id="IPR036188">
    <property type="entry name" value="FAD/NAD-bd_sf"/>
</dbReference>
<feature type="domain" description="RsdA/BaiN/AoA(So)-like Rossmann fold-like" evidence="4">
    <location>
        <begin position="3"/>
        <end position="404"/>
    </location>
</feature>
<dbReference type="Proteomes" id="UP000190105">
    <property type="component" value="Unassembled WGS sequence"/>
</dbReference>
<dbReference type="InterPro" id="IPR004792">
    <property type="entry name" value="BaiN-like"/>
</dbReference>
<dbReference type="Pfam" id="PF22780">
    <property type="entry name" value="HI0933_like_1st"/>
    <property type="match status" value="1"/>
</dbReference>
<comment type="cofactor">
    <cofactor evidence="1">
        <name>FAD</name>
        <dbReference type="ChEBI" id="CHEBI:57692"/>
    </cofactor>
</comment>
<evidence type="ECO:0000256" key="1">
    <source>
        <dbReference type="ARBA" id="ARBA00001974"/>
    </source>
</evidence>
<evidence type="ECO:0000313" key="7">
    <source>
        <dbReference type="Proteomes" id="UP000190105"/>
    </source>
</evidence>
<dbReference type="Gene3D" id="3.50.50.60">
    <property type="entry name" value="FAD/NAD(P)-binding domain"/>
    <property type="match status" value="1"/>
</dbReference>
<dbReference type="Gene3D" id="2.40.30.10">
    <property type="entry name" value="Translation factors"/>
    <property type="match status" value="1"/>
</dbReference>
<sequence>MKRVVVIGGGAAGMMAAIIAAMKGKDVTLIEKNEKLGKKLFITGKGRCNLTTDKDIEEIIKNITTNSRFMYSSLYTFTNYDLMKMVEDSGVRLKVERGGRVFPQSDKSSDIIKCFEKYLNENGVKIMLGTKVTDIIEFKGAVWGVEINGSEKIKCDSVILATGGKSYPLTGSTGDGYYFAKKLGHNITEIRPSLVPLVTEEEWVKELMGLSLKNVEVTVKHKNKVIYKDFGEMLFTHFGVSGPIILSASRKVIDILPQKVEILIDLKPALDHNELDKRIIRDFENFKNKQFKNSLNELLPSKLIPIIINLSGINPEKQVNSITKDERKNLVKLLKEFKITIIGTRPIDEAIITAGGVDVKEVDPSTMESKIVKGLYFAGEILDVDALTGGFNLQIAFSTGYCAGFYS</sequence>
<evidence type="ECO:0000313" key="6">
    <source>
        <dbReference type="EMBL" id="SKA83170.1"/>
    </source>
</evidence>
<dbReference type="STRING" id="1147123.SAMN05443428_10548"/>
<evidence type="ECO:0000259" key="5">
    <source>
        <dbReference type="Pfam" id="PF22780"/>
    </source>
</evidence>